<accession>A0ABP4Z3B8</accession>
<comment type="caution">
    <text evidence="6">The sequence shown here is derived from an EMBL/GenBank/DDBJ whole genome shotgun (WGS) entry which is preliminary data.</text>
</comment>
<name>A0ABP4Z3B8_9ACTN</name>
<dbReference type="InterPro" id="IPR009057">
    <property type="entry name" value="Homeodomain-like_sf"/>
</dbReference>
<feature type="domain" description="HTH tetR-type" evidence="5">
    <location>
        <begin position="4"/>
        <end position="64"/>
    </location>
</feature>
<dbReference type="PRINTS" id="PR00455">
    <property type="entry name" value="HTHTETR"/>
</dbReference>
<evidence type="ECO:0000256" key="2">
    <source>
        <dbReference type="ARBA" id="ARBA00023125"/>
    </source>
</evidence>
<evidence type="ECO:0000256" key="3">
    <source>
        <dbReference type="ARBA" id="ARBA00023163"/>
    </source>
</evidence>
<reference evidence="7" key="1">
    <citation type="journal article" date="2019" name="Int. J. Syst. Evol. Microbiol.">
        <title>The Global Catalogue of Microorganisms (GCM) 10K type strain sequencing project: providing services to taxonomists for standard genome sequencing and annotation.</title>
        <authorList>
            <consortium name="The Broad Institute Genomics Platform"/>
            <consortium name="The Broad Institute Genome Sequencing Center for Infectious Disease"/>
            <person name="Wu L."/>
            <person name="Ma J."/>
        </authorList>
    </citation>
    <scope>NUCLEOTIDE SEQUENCE [LARGE SCALE GENOMIC DNA]</scope>
    <source>
        <strain evidence="7">JCM 13250</strain>
    </source>
</reference>
<protein>
    <submittedName>
        <fullName evidence="6">TetR family transcriptional regulator</fullName>
    </submittedName>
</protein>
<dbReference type="PROSITE" id="PS50977">
    <property type="entry name" value="HTH_TETR_2"/>
    <property type="match status" value="1"/>
</dbReference>
<evidence type="ECO:0000313" key="7">
    <source>
        <dbReference type="Proteomes" id="UP001500218"/>
    </source>
</evidence>
<proteinExistence type="predicted"/>
<feature type="DNA-binding region" description="H-T-H motif" evidence="4">
    <location>
        <begin position="27"/>
        <end position="46"/>
    </location>
</feature>
<dbReference type="InterPro" id="IPR001647">
    <property type="entry name" value="HTH_TetR"/>
</dbReference>
<dbReference type="InterPro" id="IPR050109">
    <property type="entry name" value="HTH-type_TetR-like_transc_reg"/>
</dbReference>
<keyword evidence="1" id="KW-0805">Transcription regulation</keyword>
<dbReference type="Proteomes" id="UP001500218">
    <property type="component" value="Unassembled WGS sequence"/>
</dbReference>
<gene>
    <name evidence="6" type="ORF">GCM10009682_62800</name>
</gene>
<evidence type="ECO:0000313" key="6">
    <source>
        <dbReference type="EMBL" id="GAA1836168.1"/>
    </source>
</evidence>
<evidence type="ECO:0000256" key="4">
    <source>
        <dbReference type="PROSITE-ProRule" id="PRU00335"/>
    </source>
</evidence>
<keyword evidence="7" id="KW-1185">Reference proteome</keyword>
<dbReference type="PANTHER" id="PTHR30055">
    <property type="entry name" value="HTH-TYPE TRANSCRIPTIONAL REGULATOR RUTR"/>
    <property type="match status" value="1"/>
</dbReference>
<sequence length="179" mass="19028">MARGNTRDEILAAAARQFANVGYKGTSLHDIAVEVGCSKATLLYHFATKDAILAALVEPPARELVVLDAKLTAMSPGQAREAAIEGFVDLVLAYRREIALIYHDLPHLFERPAFADVRPATERLCVLFAGGDTDAAALIGAKVVLAGIAAVALEPPPDGDEHLREALIRVARRALIPGA</sequence>
<evidence type="ECO:0000256" key="1">
    <source>
        <dbReference type="ARBA" id="ARBA00023015"/>
    </source>
</evidence>
<evidence type="ECO:0000259" key="5">
    <source>
        <dbReference type="PROSITE" id="PS50977"/>
    </source>
</evidence>
<dbReference type="Gene3D" id="1.10.357.10">
    <property type="entry name" value="Tetracycline Repressor, domain 2"/>
    <property type="match status" value="1"/>
</dbReference>
<keyword evidence="2 4" id="KW-0238">DNA-binding</keyword>
<dbReference type="RefSeq" id="WP_344140356.1">
    <property type="nucleotide sequence ID" value="NZ_BAAALT010000296.1"/>
</dbReference>
<organism evidence="6 7">
    <name type="scientific">Luedemannella flava</name>
    <dbReference type="NCBI Taxonomy" id="349316"/>
    <lineage>
        <taxon>Bacteria</taxon>
        <taxon>Bacillati</taxon>
        <taxon>Actinomycetota</taxon>
        <taxon>Actinomycetes</taxon>
        <taxon>Micromonosporales</taxon>
        <taxon>Micromonosporaceae</taxon>
        <taxon>Luedemannella</taxon>
    </lineage>
</organism>
<keyword evidence="3" id="KW-0804">Transcription</keyword>
<dbReference type="SUPFAM" id="SSF46689">
    <property type="entry name" value="Homeodomain-like"/>
    <property type="match status" value="1"/>
</dbReference>
<dbReference type="PANTHER" id="PTHR30055:SF234">
    <property type="entry name" value="HTH-TYPE TRANSCRIPTIONAL REGULATOR BETI"/>
    <property type="match status" value="1"/>
</dbReference>
<dbReference type="EMBL" id="BAAALT010000296">
    <property type="protein sequence ID" value="GAA1836168.1"/>
    <property type="molecule type" value="Genomic_DNA"/>
</dbReference>
<dbReference type="Pfam" id="PF00440">
    <property type="entry name" value="TetR_N"/>
    <property type="match status" value="1"/>
</dbReference>